<dbReference type="InterPro" id="IPR052552">
    <property type="entry name" value="YeaO-like"/>
</dbReference>
<dbReference type="PANTHER" id="PTHR36849:SF1">
    <property type="entry name" value="CYTOPLASMIC PROTEIN"/>
    <property type="match status" value="1"/>
</dbReference>
<dbReference type="PANTHER" id="PTHR36849">
    <property type="entry name" value="CYTOPLASMIC PROTEIN-RELATED"/>
    <property type="match status" value="1"/>
</dbReference>
<protein>
    <submittedName>
        <fullName evidence="1">DUF488 family protein</fullName>
    </submittedName>
</protein>
<dbReference type="Proteomes" id="UP000784435">
    <property type="component" value="Unassembled WGS sequence"/>
</dbReference>
<proteinExistence type="predicted"/>
<organism evidence="1 2">
    <name type="scientific">Brevibacterium senegalense</name>
    <dbReference type="NCBI Taxonomy" id="1033736"/>
    <lineage>
        <taxon>Bacteria</taxon>
        <taxon>Bacillati</taxon>
        <taxon>Actinomycetota</taxon>
        <taxon>Actinomycetes</taxon>
        <taxon>Micrococcales</taxon>
        <taxon>Brevibacteriaceae</taxon>
        <taxon>Brevibacterium</taxon>
    </lineage>
</organism>
<dbReference type="Pfam" id="PF22752">
    <property type="entry name" value="DUF488-N3i"/>
    <property type="match status" value="1"/>
</dbReference>
<evidence type="ECO:0000313" key="1">
    <source>
        <dbReference type="EMBL" id="HJG80405.1"/>
    </source>
</evidence>
<sequence>MSTDIIIVRVYDDDQPAGYRVLVDRLWPRGIAKDTLEHDEWDKDVAPSPELRKRFHDGDLTFHNFSQAYRKELRESEAPGALLDRFADSDESLLVLLYGAKDQEQNHALVLADVLAQLQEDRS</sequence>
<name>A0A921MEB1_9MICO</name>
<dbReference type="AlphaFoldDB" id="A0A921MEB1"/>
<dbReference type="EMBL" id="DYUK01000179">
    <property type="protein sequence ID" value="HJG80405.1"/>
    <property type="molecule type" value="Genomic_DNA"/>
</dbReference>
<reference evidence="1" key="2">
    <citation type="submission" date="2021-09" db="EMBL/GenBank/DDBJ databases">
        <authorList>
            <person name="Gilroy R."/>
        </authorList>
    </citation>
    <scope>NUCLEOTIDE SEQUENCE</scope>
    <source>
        <strain evidence="1">ChiGjej5B5-7349</strain>
    </source>
</reference>
<comment type="caution">
    <text evidence="1">The sequence shown here is derived from an EMBL/GenBank/DDBJ whole genome shotgun (WGS) entry which is preliminary data.</text>
</comment>
<accession>A0A921MEB1</accession>
<evidence type="ECO:0000313" key="2">
    <source>
        <dbReference type="Proteomes" id="UP000784435"/>
    </source>
</evidence>
<gene>
    <name evidence="1" type="ORF">K8V08_08335</name>
</gene>
<reference evidence="1" key="1">
    <citation type="journal article" date="2021" name="PeerJ">
        <title>Extensive microbial diversity within the chicken gut microbiome revealed by metagenomics and culture.</title>
        <authorList>
            <person name="Gilroy R."/>
            <person name="Ravi A."/>
            <person name="Getino M."/>
            <person name="Pursley I."/>
            <person name="Horton D.L."/>
            <person name="Alikhan N.F."/>
            <person name="Baker D."/>
            <person name="Gharbi K."/>
            <person name="Hall N."/>
            <person name="Watson M."/>
            <person name="Adriaenssens E.M."/>
            <person name="Foster-Nyarko E."/>
            <person name="Jarju S."/>
            <person name="Secka A."/>
            <person name="Antonio M."/>
            <person name="Oren A."/>
            <person name="Chaudhuri R.R."/>
            <person name="La Ragione R."/>
            <person name="Hildebrand F."/>
            <person name="Pallen M.J."/>
        </authorList>
    </citation>
    <scope>NUCLEOTIDE SEQUENCE</scope>
    <source>
        <strain evidence="1">ChiGjej5B5-7349</strain>
    </source>
</reference>